<gene>
    <name evidence="1" type="ORF">RFULGI_LOCUS9343</name>
</gene>
<evidence type="ECO:0000313" key="1">
    <source>
        <dbReference type="EMBL" id="CAG8673978.1"/>
    </source>
</evidence>
<dbReference type="EMBL" id="CAJVPZ010016509">
    <property type="protein sequence ID" value="CAG8673978.1"/>
    <property type="molecule type" value="Genomic_DNA"/>
</dbReference>
<reference evidence="1" key="1">
    <citation type="submission" date="2021-06" db="EMBL/GenBank/DDBJ databases">
        <authorList>
            <person name="Kallberg Y."/>
            <person name="Tangrot J."/>
            <person name="Rosling A."/>
        </authorList>
    </citation>
    <scope>NUCLEOTIDE SEQUENCE</scope>
    <source>
        <strain evidence="1">IN212</strain>
    </source>
</reference>
<dbReference type="Proteomes" id="UP000789396">
    <property type="component" value="Unassembled WGS sequence"/>
</dbReference>
<evidence type="ECO:0000313" key="2">
    <source>
        <dbReference type="Proteomes" id="UP000789396"/>
    </source>
</evidence>
<feature type="non-terminal residue" evidence="1">
    <location>
        <position position="112"/>
    </location>
</feature>
<comment type="caution">
    <text evidence="1">The sequence shown here is derived from an EMBL/GenBank/DDBJ whole genome shotgun (WGS) entry which is preliminary data.</text>
</comment>
<feature type="non-terminal residue" evidence="1">
    <location>
        <position position="1"/>
    </location>
</feature>
<dbReference type="OrthoDB" id="2415294at2759"/>
<keyword evidence="2" id="KW-1185">Reference proteome</keyword>
<organism evidence="1 2">
    <name type="scientific">Racocetra fulgida</name>
    <dbReference type="NCBI Taxonomy" id="60492"/>
    <lineage>
        <taxon>Eukaryota</taxon>
        <taxon>Fungi</taxon>
        <taxon>Fungi incertae sedis</taxon>
        <taxon>Mucoromycota</taxon>
        <taxon>Glomeromycotina</taxon>
        <taxon>Glomeromycetes</taxon>
        <taxon>Diversisporales</taxon>
        <taxon>Gigasporaceae</taxon>
        <taxon>Racocetra</taxon>
    </lineage>
</organism>
<proteinExistence type="predicted"/>
<accession>A0A9N9HHB2</accession>
<protein>
    <submittedName>
        <fullName evidence="1">17861_t:CDS:1</fullName>
    </submittedName>
</protein>
<sequence>YILHYSDLSVAKNLEVLQNWPSDDNIKVAIHYAYEQATALAKDILDMVINAQVCGFITVSKDEEVDPEVANKIDKQLDNLQRSDSLQETENICIFAAAVEVNMWNKLNALTE</sequence>
<dbReference type="AlphaFoldDB" id="A0A9N9HHB2"/>
<name>A0A9N9HHB2_9GLOM</name>